<dbReference type="PANTHER" id="PTHR37534">
    <property type="entry name" value="TRANSCRIPTIONAL ACTIVATOR PROTEIN UGA3"/>
    <property type="match status" value="1"/>
</dbReference>
<dbReference type="OrthoDB" id="648861at2759"/>
<comment type="subcellular location">
    <subcellularLocation>
        <location evidence="1">Nucleus</location>
    </subcellularLocation>
</comment>
<evidence type="ECO:0000259" key="3">
    <source>
        <dbReference type="PROSITE" id="PS50048"/>
    </source>
</evidence>
<evidence type="ECO:0000256" key="2">
    <source>
        <dbReference type="ARBA" id="ARBA00023242"/>
    </source>
</evidence>
<dbReference type="GO" id="GO:0005634">
    <property type="term" value="C:nucleus"/>
    <property type="evidence" value="ECO:0007669"/>
    <property type="project" value="UniProtKB-SubCell"/>
</dbReference>
<keyword evidence="2" id="KW-0539">Nucleus</keyword>
<reference evidence="4 5" key="1">
    <citation type="submission" date="2018-05" db="EMBL/GenBank/DDBJ databases">
        <title>Draft genome sequence of Scytalidium lignicola DSM 105466, a ubiquitous saprotrophic fungus.</title>
        <authorList>
            <person name="Buettner E."/>
            <person name="Gebauer A.M."/>
            <person name="Hofrichter M."/>
            <person name="Liers C."/>
            <person name="Kellner H."/>
        </authorList>
    </citation>
    <scope>NUCLEOTIDE SEQUENCE [LARGE SCALE GENOMIC DNA]</scope>
    <source>
        <strain evidence="4 5">DSM 105466</strain>
    </source>
</reference>
<dbReference type="GO" id="GO:0008270">
    <property type="term" value="F:zinc ion binding"/>
    <property type="evidence" value="ECO:0007669"/>
    <property type="project" value="InterPro"/>
</dbReference>
<evidence type="ECO:0000313" key="5">
    <source>
        <dbReference type="Proteomes" id="UP000258309"/>
    </source>
</evidence>
<sequence>MQTATTQESRAHGVQQHGYRGRVRSGCLTCRSRKVKCDELRPVCKNCTRLSRRCVYKPRKTQQPSAAVSSPGNAGPNESVYVVVSEARRSPETGSVSVLQPYTYPGPLLFEEQHCVVTETLRLDAAANLSWGAIQHPFLSSDSSIVDVTARLENVLRRQNGMSITAHDTEFGAPSPSTLISRDIKLTTTMDILTARELPLQPSFSFFVEAVDCPSITPYDGVNWRQMKLDVVELGMSNTAVASAIIAVSALYKGQLYSLPLSKTLLLCHSSKSACEKLLNDKTQDFGVALVVTFLLCLFEFIHYETIPILKEPSEVFIKRLGLWRQHKSSPSELCSRIMAWLRLLHVTTIRGGGMGLISASICSVFPCCKAGIPNLRSPSGHHSDPSTDLYRVLSTPIFEFYFQLQIISGEMARLTHYHRSRITGVDQEEVIQQMAHVKSRLHALWGSRSATQRQTPEDLRSHLAPKIANPIITLIGVCTAAYHAEFVEMDRILGDPVSESTDSRQAMRRIREIVDGDYNTYDGGKLNSGYLRPLFLYAIECMDRDENHWAVERLEQIKNPICRSDFFASFGKALSDAQLRKERRVTSKYFCIWYFGVPPPFM</sequence>
<dbReference type="EMBL" id="NCSJ02000632">
    <property type="protein sequence ID" value="RFU23744.1"/>
    <property type="molecule type" value="Genomic_DNA"/>
</dbReference>
<gene>
    <name evidence="4" type="ORF">B7463_g12594</name>
</gene>
<dbReference type="GO" id="GO:0000981">
    <property type="term" value="F:DNA-binding transcription factor activity, RNA polymerase II-specific"/>
    <property type="evidence" value="ECO:0007669"/>
    <property type="project" value="InterPro"/>
</dbReference>
<dbReference type="InterPro" id="IPR001138">
    <property type="entry name" value="Zn2Cys6_DnaBD"/>
</dbReference>
<dbReference type="PROSITE" id="PS00463">
    <property type="entry name" value="ZN2_CY6_FUNGAL_1"/>
    <property type="match status" value="1"/>
</dbReference>
<dbReference type="Pfam" id="PF00172">
    <property type="entry name" value="Zn_clus"/>
    <property type="match status" value="1"/>
</dbReference>
<dbReference type="STRING" id="5539.A0A3E2GRH7"/>
<dbReference type="Proteomes" id="UP000258309">
    <property type="component" value="Unassembled WGS sequence"/>
</dbReference>
<dbReference type="Gene3D" id="4.10.240.10">
    <property type="entry name" value="Zn(2)-C6 fungal-type DNA-binding domain"/>
    <property type="match status" value="1"/>
</dbReference>
<dbReference type="AlphaFoldDB" id="A0A3E2GRH7"/>
<dbReference type="OMA" id="FCIWYFG"/>
<organism evidence="4 5">
    <name type="scientific">Scytalidium lignicola</name>
    <name type="common">Hyphomycete</name>
    <dbReference type="NCBI Taxonomy" id="5539"/>
    <lineage>
        <taxon>Eukaryota</taxon>
        <taxon>Fungi</taxon>
        <taxon>Dikarya</taxon>
        <taxon>Ascomycota</taxon>
        <taxon>Pezizomycotina</taxon>
        <taxon>Leotiomycetes</taxon>
        <taxon>Leotiomycetes incertae sedis</taxon>
        <taxon>Scytalidium</taxon>
    </lineage>
</organism>
<evidence type="ECO:0000256" key="1">
    <source>
        <dbReference type="ARBA" id="ARBA00004123"/>
    </source>
</evidence>
<dbReference type="CDD" id="cd00067">
    <property type="entry name" value="GAL4"/>
    <property type="match status" value="1"/>
</dbReference>
<dbReference type="InterPro" id="IPR021858">
    <property type="entry name" value="Fun_TF"/>
</dbReference>
<comment type="caution">
    <text evidence="4">The sequence shown here is derived from an EMBL/GenBank/DDBJ whole genome shotgun (WGS) entry which is preliminary data.</text>
</comment>
<evidence type="ECO:0000313" key="4">
    <source>
        <dbReference type="EMBL" id="RFU23744.1"/>
    </source>
</evidence>
<dbReference type="InterPro" id="IPR036864">
    <property type="entry name" value="Zn2-C6_fun-type_DNA-bd_sf"/>
</dbReference>
<keyword evidence="5" id="KW-1185">Reference proteome</keyword>
<dbReference type="SUPFAM" id="SSF57701">
    <property type="entry name" value="Zn2/Cys6 DNA-binding domain"/>
    <property type="match status" value="1"/>
</dbReference>
<feature type="non-terminal residue" evidence="4">
    <location>
        <position position="603"/>
    </location>
</feature>
<feature type="domain" description="Zn(2)-C6 fungal-type" evidence="3">
    <location>
        <begin position="26"/>
        <end position="56"/>
    </location>
</feature>
<feature type="non-terminal residue" evidence="4">
    <location>
        <position position="1"/>
    </location>
</feature>
<name>A0A3E2GRH7_SCYLI</name>
<dbReference type="PROSITE" id="PS50048">
    <property type="entry name" value="ZN2_CY6_FUNGAL_2"/>
    <property type="match status" value="1"/>
</dbReference>
<dbReference type="SMART" id="SM00066">
    <property type="entry name" value="GAL4"/>
    <property type="match status" value="1"/>
</dbReference>
<dbReference type="PANTHER" id="PTHR37534:SF46">
    <property type="entry name" value="ZN(II)2CYS6 TRANSCRIPTION FACTOR (EUROFUNG)"/>
    <property type="match status" value="1"/>
</dbReference>
<dbReference type="Pfam" id="PF11951">
    <property type="entry name" value="Fungal_trans_2"/>
    <property type="match status" value="1"/>
</dbReference>
<proteinExistence type="predicted"/>
<accession>A0A3E2GRH7</accession>
<protein>
    <recommendedName>
        <fullName evidence="3">Zn(2)-C6 fungal-type domain-containing protein</fullName>
    </recommendedName>
</protein>